<feature type="compositionally biased region" description="Basic and acidic residues" evidence="2">
    <location>
        <begin position="597"/>
        <end position="610"/>
    </location>
</feature>
<feature type="coiled-coil region" evidence="1">
    <location>
        <begin position="674"/>
        <end position="708"/>
    </location>
</feature>
<dbReference type="KEGG" id="rvi:RVIR1_11350"/>
<proteinExistence type="predicted"/>
<organism evidence="3 4">
    <name type="scientific">Candidatus Rickettsiella viridis</name>
    <dbReference type="NCBI Taxonomy" id="676208"/>
    <lineage>
        <taxon>Bacteria</taxon>
        <taxon>Pseudomonadati</taxon>
        <taxon>Pseudomonadota</taxon>
        <taxon>Gammaproteobacteria</taxon>
        <taxon>Legionellales</taxon>
        <taxon>Coxiellaceae</taxon>
        <taxon>Rickettsiella</taxon>
    </lineage>
</organism>
<evidence type="ECO:0000313" key="3">
    <source>
        <dbReference type="EMBL" id="BBB15599.1"/>
    </source>
</evidence>
<feature type="region of interest" description="Disordered" evidence="2">
    <location>
        <begin position="1132"/>
        <end position="1157"/>
    </location>
</feature>
<dbReference type="PANTHER" id="PTHR23159:SF31">
    <property type="entry name" value="CENTROSOME-ASSOCIATED PROTEIN CEP250 ISOFORM X1"/>
    <property type="match status" value="1"/>
</dbReference>
<name>A0A2Z5UVL2_9COXI</name>
<feature type="coiled-coil region" evidence="1">
    <location>
        <begin position="209"/>
        <end position="264"/>
    </location>
</feature>
<dbReference type="SUPFAM" id="SSF90257">
    <property type="entry name" value="Myosin rod fragments"/>
    <property type="match status" value="1"/>
</dbReference>
<dbReference type="Proteomes" id="UP000282483">
    <property type="component" value="Chromosome"/>
</dbReference>
<feature type="compositionally biased region" description="Low complexity" evidence="2">
    <location>
        <begin position="1138"/>
        <end position="1152"/>
    </location>
</feature>
<feature type="coiled-coil region" evidence="1">
    <location>
        <begin position="12"/>
        <end position="162"/>
    </location>
</feature>
<feature type="compositionally biased region" description="Basic and acidic residues" evidence="2">
    <location>
        <begin position="1060"/>
        <end position="1074"/>
    </location>
</feature>
<protein>
    <submittedName>
        <fullName evidence="3">Chromosome segregation ATPase-like protein</fullName>
    </submittedName>
</protein>
<sequence>MSDQVTAKQNELEQMRTNTQVLLDKIEQLTTNLKQAQANKNVEAEQRIENLARENTALSQRILALEDLLKAQQENKPQPLSAPSMEDQERLASLTERVRLLEEENHDLQTLQNQLQTDLIALVQAGAEELFRTTSARLLDEISDLKSQIEEKQKENTYLIDRIKQEVSSRESLADDFDQNEQRLFEEITQLKGQASQQRAQFAKMQKSVDEFSAGNAGLEQENQALKQDKQALEAKLTEANSDISLLKARVEVLSNQADAAVQNSAETKRLTGNKWIKERDGLVEELFSVREALEQSESGYSALEQNYKQLQAFYQGLKEELRNINHEIQKHVNKQSDLENALREKNTQISNLEGRLKDQDTLQQASQQNLERKLAEAKSQKADLESQLKESQANVEQFKTQFEETQQQLIAAKELAVATADDVAEFRKQVAQRDSEIGKLSTEKARLERSITNLETEKQELKNHLQNAGKKQSSFEKQIELMDRDLQKARAEKVVSEKRIEELAAKVDVLSKELLATEDKLLAQQEVFQAKEVGLQSEMHVLQDENDQLKSQVTESRLQNKRLAEESDANTAELEREIQQQRKRIKVQDDQLTRTQEELQRTQAEKSALEEQFETSESENRVLTTALVDAKKTIAEQKDNIEILRNESPAADKKDKNKPLINNVVDNPMLLELSELKKQNESLQSERDDLARKINHLQNDLDDMNTSPTIVRSQIGEGASLSLADEFAFGKSQQMFQQAKLEAEQSEKAIKGLQTKLEQVDQARVKAEQKQSELEENIFEKDAQIENLTGFNVILKQRVKTLQTTLEQAQEGVGQAKVNAIKQERQLQEANEAFAQANADKVKAEADAKAKGDVLKQAQEAVQKAQVEKDSLEQQIQRLQNSFQQTQAKITEQERQLNKAYGIERGLHAQLDAKQTTLKSLEDEIKELKDKKIKLADQLGGLQDNLQQAQATNQRLIAELERANEANVKAEADAKAKEEALQQAKSQVKQLQDAFEGSQTALQQEQAKVVALRGALAEKDRQLLRLKEQQRNLQNTKENLGADNPVLSHQSMGGLAPEKTQKRPYSTDRENLKGKPSMPLKRKMFRLSDASNKYGAEEFAETEPGRSLQDQLKLGSPEFIELTPFGRKNSVSSHFDSGASGMNSSSTSTPSLTEEDKHEPLIAKIVKKKLEEMKKTDPSLSLTDQDLDDVIKIVLSGTNADIHPDQVEGIVSDTLAQFKTAKVQKIDQILESLTLQVVNSKLLEIARSAFLEKLQSAGDSAVINPSHVVMALQNLDEQVGLSDKDLAIFKEQLRRRLNSRSLATLNKLENNAAMEALLSIECNRSTTLKGLAEETAVAHAQVYLNHFQAAAAKTHQVFERAAQEIIANRQGALSLAIDANTLAKKTMQSPATKPFVSALRDRVLEIRQANSLNEQQARSQISDYFAENKDAINAAVEKTLTELEAKEKGKQAKQEAHEKDKQAKQAIIDRVFDKIDCAQVSKALVDYAKPILIDKLAEEGYLLNRLTDKQLKQKLYNLKPSVLEAVKQQLAATLIEERSIEEISTLAGCPDQVIEKLIHTQINPNSLAKQAENVAIDFAKQEIDSYKDKTPQDLANYYQATADFIENSAERLHLTMEDVATSREIRDFAREDKLSLESILTLINNGKFAEKKQELQEKLNERGLTPKDKKSYEQAIKSIEGVCSQTEAIVARITPLLMLEKALSAIIDKNDPDPKQAIVKVESPAHCLKVTKTPEELARARQEFFNKLSPEIGNTPYAALSDYKRTHTTVEFDTGSTLLEAIRVKTSRNLFKFKKEGEITLAYKAVKKEHVIEFSVDSVNADGRPTFIKKNIKNMDFVRSSTQSMLELAQGTGEGPENKGVGILVLNTNDPNWKERYAIIKAHEKLFPQTTPVLLKDPRRLSDKSIKAELKQLEAKFIKEYETLAARDKHIDGANTQTTLIGGLGSRSLGFSSRGL</sequence>
<feature type="coiled-coil region" evidence="1">
    <location>
        <begin position="1427"/>
        <end position="1461"/>
    </location>
</feature>
<dbReference type="EMBL" id="AP018005">
    <property type="protein sequence ID" value="BBB15599.1"/>
    <property type="molecule type" value="Genomic_DNA"/>
</dbReference>
<evidence type="ECO:0000313" key="4">
    <source>
        <dbReference type="Proteomes" id="UP000282483"/>
    </source>
</evidence>
<feature type="region of interest" description="Disordered" evidence="2">
    <location>
        <begin position="597"/>
        <end position="618"/>
    </location>
</feature>
<evidence type="ECO:0000256" key="1">
    <source>
        <dbReference type="SAM" id="Coils"/>
    </source>
</evidence>
<keyword evidence="4" id="KW-1185">Reference proteome</keyword>
<accession>A0A2Z5UVL2</accession>
<evidence type="ECO:0000256" key="2">
    <source>
        <dbReference type="SAM" id="MobiDB-lite"/>
    </source>
</evidence>
<dbReference type="PANTHER" id="PTHR23159">
    <property type="entry name" value="CENTROSOMAL PROTEIN 2"/>
    <property type="match status" value="1"/>
</dbReference>
<gene>
    <name evidence="3" type="ORF">RVIR1_11350</name>
</gene>
<reference evidence="3 4" key="1">
    <citation type="submission" date="2017-03" db="EMBL/GenBank/DDBJ databases">
        <title>The genome sequence of Candidatus Rickettsiella viridis.</title>
        <authorList>
            <person name="Nikoh N."/>
            <person name="Tsuchida T."/>
            <person name="Yamaguchi K."/>
            <person name="Maeda T."/>
            <person name="Shigenobu S."/>
            <person name="Fukatsu T."/>
        </authorList>
    </citation>
    <scope>NUCLEOTIDE SEQUENCE [LARGE SCALE GENOMIC DNA]</scope>
    <source>
        <strain evidence="3 4">Ap-RA04</strain>
    </source>
</reference>
<feature type="region of interest" description="Disordered" evidence="2">
    <location>
        <begin position="1035"/>
        <end position="1078"/>
    </location>
</feature>
<dbReference type="Gene3D" id="1.10.287.1490">
    <property type="match status" value="1"/>
</dbReference>
<keyword evidence="1" id="KW-0175">Coiled coil</keyword>